<name>A0ABD2BN43_VESSQ</name>
<dbReference type="SMART" id="SM00100">
    <property type="entry name" value="cNMP"/>
    <property type="match status" value="1"/>
</dbReference>
<keyword evidence="1" id="KW-0175">Coiled coil</keyword>
<dbReference type="PANTHER" id="PTHR45689">
    <property type="entry name" value="I[[H]] CHANNEL, ISOFORM E"/>
    <property type="match status" value="1"/>
</dbReference>
<keyword evidence="5" id="KW-0808">Transferase</keyword>
<accession>A0ABD2BN43</accession>
<feature type="transmembrane region" description="Helical" evidence="3">
    <location>
        <begin position="976"/>
        <end position="997"/>
    </location>
</feature>
<dbReference type="Proteomes" id="UP001607302">
    <property type="component" value="Unassembled WGS sequence"/>
</dbReference>
<dbReference type="PANTHER" id="PTHR45689:SF14">
    <property type="entry name" value="CYCLIC NUCLEOTIDE-GATED CATION CHANNEL SUBUNIT A-LIKE PROTEIN"/>
    <property type="match status" value="1"/>
</dbReference>
<evidence type="ECO:0000313" key="6">
    <source>
        <dbReference type="Proteomes" id="UP001607302"/>
    </source>
</evidence>
<feature type="region of interest" description="Disordered" evidence="2">
    <location>
        <begin position="296"/>
        <end position="328"/>
    </location>
</feature>
<gene>
    <name evidence="5" type="ORF">V1478_003890</name>
</gene>
<dbReference type="Pfam" id="PF00027">
    <property type="entry name" value="cNMP_binding"/>
    <property type="match status" value="1"/>
</dbReference>
<dbReference type="Gene3D" id="2.60.120.10">
    <property type="entry name" value="Jelly Rolls"/>
    <property type="match status" value="1"/>
</dbReference>
<dbReference type="InterPro" id="IPR018490">
    <property type="entry name" value="cNMP-bd_dom_sf"/>
</dbReference>
<keyword evidence="6" id="KW-1185">Reference proteome</keyword>
<keyword evidence="5" id="KW-0418">Kinase</keyword>
<dbReference type="CDD" id="cd00038">
    <property type="entry name" value="CAP_ED"/>
    <property type="match status" value="1"/>
</dbReference>
<evidence type="ECO:0000256" key="3">
    <source>
        <dbReference type="SAM" id="Phobius"/>
    </source>
</evidence>
<feature type="transmembrane region" description="Helical" evidence="3">
    <location>
        <begin position="1099"/>
        <end position="1124"/>
    </location>
</feature>
<dbReference type="GO" id="GO:0016301">
    <property type="term" value="F:kinase activity"/>
    <property type="evidence" value="ECO:0007669"/>
    <property type="project" value="UniProtKB-KW"/>
</dbReference>
<proteinExistence type="predicted"/>
<comment type="caution">
    <text evidence="5">The sequence shown here is derived from an EMBL/GenBank/DDBJ whole genome shotgun (WGS) entry which is preliminary data.</text>
</comment>
<feature type="transmembrane region" description="Helical" evidence="3">
    <location>
        <begin position="1017"/>
        <end position="1036"/>
    </location>
</feature>
<keyword evidence="3" id="KW-1133">Transmembrane helix</keyword>
<evidence type="ECO:0000256" key="1">
    <source>
        <dbReference type="SAM" id="Coils"/>
    </source>
</evidence>
<dbReference type="InterPro" id="IPR014710">
    <property type="entry name" value="RmlC-like_jellyroll"/>
</dbReference>
<evidence type="ECO:0000259" key="4">
    <source>
        <dbReference type="PROSITE" id="PS50042"/>
    </source>
</evidence>
<keyword evidence="3" id="KW-0472">Membrane</keyword>
<dbReference type="Gene3D" id="1.10.287.630">
    <property type="entry name" value="Helix hairpin bin"/>
    <property type="match status" value="1"/>
</dbReference>
<feature type="compositionally biased region" description="Polar residues" evidence="2">
    <location>
        <begin position="296"/>
        <end position="309"/>
    </location>
</feature>
<dbReference type="SUPFAM" id="SSF51206">
    <property type="entry name" value="cAMP-binding domain-like"/>
    <property type="match status" value="1"/>
</dbReference>
<evidence type="ECO:0000313" key="5">
    <source>
        <dbReference type="EMBL" id="KAL2734192.1"/>
    </source>
</evidence>
<dbReference type="EMBL" id="JAUDFV010000074">
    <property type="protein sequence ID" value="KAL2734192.1"/>
    <property type="molecule type" value="Genomic_DNA"/>
</dbReference>
<dbReference type="PROSITE" id="PS50042">
    <property type="entry name" value="CNMP_BINDING_3"/>
    <property type="match status" value="1"/>
</dbReference>
<feature type="transmembrane region" description="Helical" evidence="3">
    <location>
        <begin position="1048"/>
        <end position="1068"/>
    </location>
</feature>
<organism evidence="5 6">
    <name type="scientific">Vespula squamosa</name>
    <name type="common">Southern yellow jacket</name>
    <name type="synonym">Wasp</name>
    <dbReference type="NCBI Taxonomy" id="30214"/>
    <lineage>
        <taxon>Eukaryota</taxon>
        <taxon>Metazoa</taxon>
        <taxon>Ecdysozoa</taxon>
        <taxon>Arthropoda</taxon>
        <taxon>Hexapoda</taxon>
        <taxon>Insecta</taxon>
        <taxon>Pterygota</taxon>
        <taxon>Neoptera</taxon>
        <taxon>Endopterygota</taxon>
        <taxon>Hymenoptera</taxon>
        <taxon>Apocrita</taxon>
        <taxon>Aculeata</taxon>
        <taxon>Vespoidea</taxon>
        <taxon>Vespidae</taxon>
        <taxon>Vespinae</taxon>
        <taxon>Vespula</taxon>
    </lineage>
</organism>
<dbReference type="InterPro" id="IPR000595">
    <property type="entry name" value="cNMP-bd_dom"/>
</dbReference>
<evidence type="ECO:0000256" key="2">
    <source>
        <dbReference type="SAM" id="MobiDB-lite"/>
    </source>
</evidence>
<keyword evidence="3" id="KW-0812">Transmembrane</keyword>
<feature type="domain" description="Cyclic nucleotide-binding" evidence="4">
    <location>
        <begin position="1246"/>
        <end position="1363"/>
    </location>
</feature>
<protein>
    <submittedName>
        <fullName evidence="5">Myosin light chain kinase</fullName>
    </submittedName>
</protein>
<dbReference type="InterPro" id="IPR051413">
    <property type="entry name" value="K/Na_HCN_channel"/>
</dbReference>
<feature type="coiled-coil region" evidence="1">
    <location>
        <begin position="1356"/>
        <end position="1383"/>
    </location>
</feature>
<reference evidence="5 6" key="1">
    <citation type="journal article" date="2024" name="Ann. Entomol. Soc. Am.">
        <title>Genomic analyses of the southern and eastern yellowjacket wasps (Hymenoptera: Vespidae) reveal evolutionary signatures of social life.</title>
        <authorList>
            <person name="Catto M.A."/>
            <person name="Caine P.B."/>
            <person name="Orr S.E."/>
            <person name="Hunt B.G."/>
            <person name="Goodisman M.A.D."/>
        </authorList>
    </citation>
    <scope>NUCLEOTIDE SEQUENCE [LARGE SCALE GENOMIC DNA]</scope>
    <source>
        <strain evidence="5">233</strain>
        <tissue evidence="5">Head and thorax</tissue>
    </source>
</reference>
<sequence length="1386" mass="160552">MLILQYAYHDIKQKNSMNKQYKIILHAKLRCHPPASNSISPSSPLYLSSISLGNLVLISSQSALLTNVSDLVAVRSQEPTRTLQRGQLRLLCSKVPFKHRKQRLCVQGSVTGSINIPRHTGHIKSLKFTSAEDRNNEISNNFDVLEILTPSAISSRIMDTSVMATRKRSKILNSINRNSNSLQDDEENIKIQKESKADLSIIKDKQVKYKKSLNVQFSKGNAHSERPKRNNTSNRFTMVKNPMLKKNKVIMYDDTVSDIDNKSYELFNDTLIDLNINNEQKSINDISMSETITPKSSPISITLTPQRTTKTPKKSPLHLTSPKTHSEVPLRISKTPRKLMLSVNSMTKVNNSEISLQNRKSMNNSTLNNISMSNIKIRLNKLNTNYTSTENVSRLSKSPKMLLRSPNTKSKLLKMKSNKKGKKFTITTVKKSPSKDISTKIFTKSKKDNIKKKSLSNETSDLELTLTNVNNLSALYREIISKKSIVILERIPLLDNLSLLLKSQNNPMNSTFDVKCVQKQLFKDSDSLKNSILLNIFSKNNEVLNNRYSLNLTSTPQINLKSHLNDNILLHLSPKATSSPVIDNKMHENSICLDSINKINKSYNNSINNTINVNNKETKADETYELLEPKTPYLQQQCRKRRAVETNINDKRDTKRVCKVRFAASESHNRSQTIVLETKNTELNTSISLSKTKHASNITVRKTPIIRHISHMRSSSVSNGLANKTTSDSELKKRSISMSNLNRTLYNNSRKMDKTISSTLNKIKHIENQEKKDIKIHSAKKIPNFSEIHKKLFSKMESVVDNKNRLIKQHEALKTFNVSRLDTKDIKKPISAEIKRDGYTKFGFKIRKADATNIILRKQQTNRQKEKREENRILLKGVRTNRRFELQMKMRMFKRKLKVHICELPRVSGSNLPKLPPNANIFAHWKRRYQKLLLVSVKHPLTHFFLRSRAAITFEKRRHGRSLYWWIIHPYSILRFFWDLLMMITFLYFFIILSYIIGFYRIAKNADPEILKIIDPAYIMCIIDIILNFITGYVSVDNHKIFLDPNLIGWHYTLFPLFLILGFINNILPILKIIRLGTLHQYFKQLSITFGCSHIERMIIWLIIQTLLIFHWSSCFSYVFPYIIMHMIGDSMENSGTYVIQTELYKQSDWIIYIESLHIGLMIMLKLIESLAEPELKYNQIIHEVKNYIQEKKLPKHLQDKLLTYYKYRFRGNFFTERAISNTLSNHLNQEIMTYSNRSLLETAKILHNLSPVLLGHLISILKPVIYMETDVIYKCHDEGDCMYFIASGTVALITFWGKEICHLETGDHFGAEVLLNSQKERTESVLALELCELLRFDHRDFKRLVLHGSELFTRIENDTIKRHKLIEELEKLHEESEKQKNELKK</sequence>